<dbReference type="Proteomes" id="UP000609879">
    <property type="component" value="Unassembled WGS sequence"/>
</dbReference>
<keyword evidence="3" id="KW-1133">Transmembrane helix</keyword>
<name>A0ABQ3YF40_9ACTN</name>
<keyword evidence="3" id="KW-0472">Membrane</keyword>
<dbReference type="Gene3D" id="3.40.50.300">
    <property type="entry name" value="P-loop containing nucleotide triphosphate hydrolases"/>
    <property type="match status" value="1"/>
</dbReference>
<reference evidence="5 6" key="1">
    <citation type="submission" date="2021-01" db="EMBL/GenBank/DDBJ databases">
        <title>Whole genome shotgun sequence of Actinoplanes deccanensis NBRC 13994.</title>
        <authorList>
            <person name="Komaki H."/>
            <person name="Tamura T."/>
        </authorList>
    </citation>
    <scope>NUCLEOTIDE SEQUENCE [LARGE SCALE GENOMIC DNA]</scope>
    <source>
        <strain evidence="5 6">NBRC 13994</strain>
    </source>
</reference>
<evidence type="ECO:0000256" key="3">
    <source>
        <dbReference type="SAM" id="Phobius"/>
    </source>
</evidence>
<dbReference type="SUPFAM" id="SSF48452">
    <property type="entry name" value="TPR-like"/>
    <property type="match status" value="3"/>
</dbReference>
<evidence type="ECO:0000313" key="5">
    <source>
        <dbReference type="EMBL" id="GID78550.1"/>
    </source>
</evidence>
<dbReference type="InterPro" id="IPR027417">
    <property type="entry name" value="P-loop_NTPase"/>
</dbReference>
<gene>
    <name evidence="5" type="ORF">Ade02nite_71910</name>
</gene>
<dbReference type="Pfam" id="PF13424">
    <property type="entry name" value="TPR_12"/>
    <property type="match status" value="2"/>
</dbReference>
<dbReference type="InterPro" id="IPR011990">
    <property type="entry name" value="TPR-like_helical_dom_sf"/>
</dbReference>
<evidence type="ECO:0000256" key="2">
    <source>
        <dbReference type="ARBA" id="ARBA00022803"/>
    </source>
</evidence>
<feature type="chain" id="PRO_5045632642" evidence="4">
    <location>
        <begin position="27"/>
        <end position="878"/>
    </location>
</feature>
<keyword evidence="1" id="KW-0677">Repeat</keyword>
<keyword evidence="6" id="KW-1185">Reference proteome</keyword>
<keyword evidence="4" id="KW-0732">Signal</keyword>
<dbReference type="PRINTS" id="PR00364">
    <property type="entry name" value="DISEASERSIST"/>
</dbReference>
<dbReference type="SUPFAM" id="SSF52540">
    <property type="entry name" value="P-loop containing nucleoside triphosphate hydrolases"/>
    <property type="match status" value="1"/>
</dbReference>
<sequence length="878" mass="95782">MRWWRLSLLVAAGVVGALATTVGAVAVNVATGGTARPLPWVERHPWQWSVGAAIAVAAAGMVGYFAQRWYDRGSARHAPVKQRPLAAATVSGPPALPSVTPPWGLRSMPLRGRDEALAALDCDPSGVGGTVTVLHGIGGVGKTRLALEIGHRAAEKGVLVWWIDVPDAAALEAGIRAVGYAAGATQDDFAKSHPADASWRALNRLGVRWLLVIDNADDPAVMARERPLAEGRGWIRAPRAPGTVIITSRDGRPDGWAEWIVSYSLRPLSPEASAAVLLDLAESAGNTDHAMRLGERLSGIPLLLHLAGSALRRAGDLPARWSSSATVRTFDDYESALQTNVGSALGLDELYQRTWEISVDQLTRTGLPHARTLLLLACCFADAPLPYEDMFDPDVLRASELLSTITPGELLRAVRGLEELGLVMTAPTGIEGRVAETALLYLHPVVRTAGRAHPELANESGPYWRLAVDLLIAVADRADASRSGTQIWAQISDHAAATLAIDSLQRTKGARRVADRDLSRRVSVLRSGSRRLAQNGWDAKSLIVYDALLRLQRERYGDRHAAVLTTRNERAGVLRAMGRHEEALDELDVVLAVLTDAHGRHHRDVLTARDNRARLLREIGRHGEAMDEFHQLVAAVTNEYGDHHEYTLTVRHERARTSLELERYDDAIAEFDDILAISRSLGESHHFSVLITRHERARALLELKRYDDALAEFDDILAASRSLQEPHRSSVLITRHERARALVEMKRYDDAITEFDDILRIAGDAGTNDRDLLLTVRSSRARAKAAMGRRSEALAELDAIVEALRRTPAASGDQTLAIRVERAKVLHALGQEDAAASEIEAVARERAKRLGADHPRTRWSMTLAESFRNGGGPGSCPE</sequence>
<proteinExistence type="predicted"/>
<feature type="transmembrane region" description="Helical" evidence="3">
    <location>
        <begin position="48"/>
        <end position="66"/>
    </location>
</feature>
<keyword evidence="2" id="KW-0802">TPR repeat</keyword>
<dbReference type="EMBL" id="BOMI01000146">
    <property type="protein sequence ID" value="GID78550.1"/>
    <property type="molecule type" value="Genomic_DNA"/>
</dbReference>
<feature type="signal peptide" evidence="4">
    <location>
        <begin position="1"/>
        <end position="26"/>
    </location>
</feature>
<evidence type="ECO:0000256" key="1">
    <source>
        <dbReference type="ARBA" id="ARBA00022737"/>
    </source>
</evidence>
<evidence type="ECO:0000313" key="6">
    <source>
        <dbReference type="Proteomes" id="UP000609879"/>
    </source>
</evidence>
<protein>
    <submittedName>
        <fullName evidence="5">ATP/GTP-binding protein</fullName>
    </submittedName>
</protein>
<keyword evidence="3" id="KW-0812">Transmembrane</keyword>
<organism evidence="5 6">
    <name type="scientific">Paractinoplanes deccanensis</name>
    <dbReference type="NCBI Taxonomy" id="113561"/>
    <lineage>
        <taxon>Bacteria</taxon>
        <taxon>Bacillati</taxon>
        <taxon>Actinomycetota</taxon>
        <taxon>Actinomycetes</taxon>
        <taxon>Micromonosporales</taxon>
        <taxon>Micromonosporaceae</taxon>
        <taxon>Paractinoplanes</taxon>
    </lineage>
</organism>
<comment type="caution">
    <text evidence="5">The sequence shown here is derived from an EMBL/GenBank/DDBJ whole genome shotgun (WGS) entry which is preliminary data.</text>
</comment>
<dbReference type="PANTHER" id="PTHR45641">
    <property type="entry name" value="TETRATRICOPEPTIDE REPEAT PROTEIN (AFU_ORTHOLOGUE AFUA_6G03870)"/>
    <property type="match status" value="1"/>
</dbReference>
<dbReference type="RefSeq" id="WP_203773548.1">
    <property type="nucleotide sequence ID" value="NZ_BAAABO010000038.1"/>
</dbReference>
<accession>A0ABQ3YF40</accession>
<dbReference type="Gene3D" id="1.25.40.10">
    <property type="entry name" value="Tetratricopeptide repeat domain"/>
    <property type="match status" value="2"/>
</dbReference>
<evidence type="ECO:0000256" key="4">
    <source>
        <dbReference type="SAM" id="SignalP"/>
    </source>
</evidence>